<dbReference type="GO" id="GO:0046872">
    <property type="term" value="F:metal ion binding"/>
    <property type="evidence" value="ECO:0007669"/>
    <property type="project" value="UniProtKB-KW"/>
</dbReference>
<keyword evidence="1" id="KW-0479">Metal-binding</keyword>
<dbReference type="CDD" id="cd04793">
    <property type="entry name" value="LanC"/>
    <property type="match status" value="1"/>
</dbReference>
<feature type="binding site" evidence="1">
    <location>
        <position position="325"/>
    </location>
    <ligand>
        <name>Zn(2+)</name>
        <dbReference type="ChEBI" id="CHEBI:29105"/>
    </ligand>
</feature>
<keyword evidence="1" id="KW-0862">Zinc</keyword>
<keyword evidence="2" id="KW-0472">Membrane</keyword>
<gene>
    <name evidence="3" type="primary">slhC</name>
    <name evidence="3" type="ORF">streptolancidinH_00012</name>
</gene>
<dbReference type="InterPro" id="IPR007822">
    <property type="entry name" value="LANC-like"/>
</dbReference>
<accession>A0A384ZZX5</accession>
<dbReference type="EMBL" id="MF990790">
    <property type="protein sequence ID" value="AXH01282.1"/>
    <property type="molecule type" value="Genomic_DNA"/>
</dbReference>
<dbReference type="SUPFAM" id="SSF158745">
    <property type="entry name" value="LanC-like"/>
    <property type="match status" value="1"/>
</dbReference>
<dbReference type="GO" id="GO:0031179">
    <property type="term" value="P:peptide modification"/>
    <property type="evidence" value="ECO:0007669"/>
    <property type="project" value="InterPro"/>
</dbReference>
<evidence type="ECO:0000256" key="1">
    <source>
        <dbReference type="PIRSR" id="PIRSR607822-1"/>
    </source>
</evidence>
<dbReference type="PRINTS" id="PR01955">
    <property type="entry name" value="LANCFRANKIA"/>
</dbReference>
<dbReference type="InterPro" id="IPR033889">
    <property type="entry name" value="LanC"/>
</dbReference>
<feature type="binding site" evidence="1">
    <location>
        <position position="279"/>
    </location>
    <ligand>
        <name>Zn(2+)</name>
        <dbReference type="ChEBI" id="CHEBI:29105"/>
    </ligand>
</feature>
<dbReference type="PRINTS" id="PR01950">
    <property type="entry name" value="LANCSUPER"/>
</dbReference>
<dbReference type="AlphaFoldDB" id="A0A384ZZX5"/>
<feature type="transmembrane region" description="Helical" evidence="2">
    <location>
        <begin position="202"/>
        <end position="223"/>
    </location>
</feature>
<dbReference type="Pfam" id="PF05147">
    <property type="entry name" value="LANC_like"/>
    <property type="match status" value="1"/>
</dbReference>
<evidence type="ECO:0000313" key="3">
    <source>
        <dbReference type="EMBL" id="AXH01282.1"/>
    </source>
</evidence>
<feature type="binding site" evidence="1">
    <location>
        <position position="326"/>
    </location>
    <ligand>
        <name>Zn(2+)</name>
        <dbReference type="ChEBI" id="CHEBI:29105"/>
    </ligand>
</feature>
<protein>
    <submittedName>
        <fullName evidence="3">Lantibiotic cyclase protein SlhC</fullName>
    </submittedName>
</protein>
<proteinExistence type="predicted"/>
<keyword evidence="2" id="KW-1133">Transmembrane helix</keyword>
<keyword evidence="2" id="KW-0812">Transmembrane</keyword>
<organism evidence="3">
    <name type="scientific">Streptococcus pneumoniae</name>
    <dbReference type="NCBI Taxonomy" id="1313"/>
    <lineage>
        <taxon>Bacteria</taxon>
        <taxon>Bacillati</taxon>
        <taxon>Bacillota</taxon>
        <taxon>Bacilli</taxon>
        <taxon>Lactobacillales</taxon>
        <taxon>Streptococcaceae</taxon>
        <taxon>Streptococcus</taxon>
    </lineage>
</organism>
<dbReference type="SMART" id="SM01260">
    <property type="entry name" value="LANC_like"/>
    <property type="match status" value="1"/>
</dbReference>
<sequence>MYDESKIIELLQRRIIEEWDIKIKSDTIYNSYENYSLAAGLPGVILLLSEINYDEYKDQIDNYLIYIVKILSNNGIVSSSLYSGAAGLALSLLHLANKDKKYSDLINSIDNYICYSIEDTIHQIDADTLSPLNYDIIEGISGILVYLLIKDDEKFNDIISDIINKLIDLFVNNHGLPPYYVKSQNQLSIIESEIFPKGCLNLGVAHGLAGVGIMVAIACIKGFTNSKTKKFLKNIIKIYDRLEIADGTNQYKWKSAINMDEYSKGSDLDNKEYFRDAWCYGSPGISLLYLYVGIFLKDQKLVEKSKNILIASLECPVGVQSSILCHGYSGLYEIGFLYKQIFKEEPWDRYLSIIKEKILSSFTISKKFGFEEDNYYSDGNEGSVKFLDGSLGIVLTLLHIQNKYVKTYWREALLIFDNLTIEN</sequence>
<evidence type="ECO:0000256" key="2">
    <source>
        <dbReference type="SAM" id="Phobius"/>
    </source>
</evidence>
<dbReference type="Gene3D" id="1.50.10.20">
    <property type="match status" value="1"/>
</dbReference>
<name>A0A384ZZX5_STREE</name>
<reference evidence="3" key="1">
    <citation type="journal article" date="2018" name="Front. Microbiol.">
        <title>Genome Sequencing Reveals a Large and Diverse Repertoire of Antimicrobial Peptides.</title>
        <authorList>
            <person name="Rezaei Javan R."/>
            <person name="van Tonder A.J."/>
            <person name="King J.P."/>
            <person name="Harrold C.L."/>
            <person name="Brueggemann A.B."/>
        </authorList>
    </citation>
    <scope>NUCLEOTIDE SEQUENCE</scope>
    <source>
        <strain evidence="3">UoS3138</strain>
    </source>
</reference>
<dbReference type="RefSeq" id="WP_049532764.1">
    <property type="nucleotide sequence ID" value="NZ_FZDV01000015.1"/>
</dbReference>